<feature type="signal peptide" evidence="2">
    <location>
        <begin position="1"/>
        <end position="27"/>
    </location>
</feature>
<dbReference type="AlphaFoldDB" id="A0A1X0NDU2"/>
<evidence type="ECO:0000313" key="3">
    <source>
        <dbReference type="EMBL" id="ORC81419.1"/>
    </source>
</evidence>
<gene>
    <name evidence="3" type="ORF">TM35_001171010</name>
</gene>
<dbReference type="EMBL" id="NBCO01000117">
    <property type="protein sequence ID" value="ORC81419.1"/>
    <property type="molecule type" value="Genomic_DNA"/>
</dbReference>
<keyword evidence="2" id="KW-0732">Signal</keyword>
<feature type="compositionally biased region" description="Basic and acidic residues" evidence="1">
    <location>
        <begin position="356"/>
        <end position="460"/>
    </location>
</feature>
<proteinExistence type="predicted"/>
<feature type="chain" id="PRO_5012168024" description="Transglutaminase" evidence="2">
    <location>
        <begin position="28"/>
        <end position="485"/>
    </location>
</feature>
<dbReference type="RefSeq" id="XP_028876931.1">
    <property type="nucleotide sequence ID" value="XM_029031771.1"/>
</dbReference>
<accession>A0A1X0NDU2</accession>
<organism evidence="3 4">
    <name type="scientific">Trypanosoma theileri</name>
    <dbReference type="NCBI Taxonomy" id="67003"/>
    <lineage>
        <taxon>Eukaryota</taxon>
        <taxon>Discoba</taxon>
        <taxon>Euglenozoa</taxon>
        <taxon>Kinetoplastea</taxon>
        <taxon>Metakinetoplastina</taxon>
        <taxon>Trypanosomatida</taxon>
        <taxon>Trypanosomatidae</taxon>
        <taxon>Trypanosoma</taxon>
    </lineage>
</organism>
<dbReference type="STRING" id="67003.A0A1X0NDU2"/>
<dbReference type="VEuPathDB" id="TriTrypDB:TM35_001171010"/>
<dbReference type="GeneID" id="39991551"/>
<evidence type="ECO:0008006" key="5">
    <source>
        <dbReference type="Google" id="ProtNLM"/>
    </source>
</evidence>
<feature type="region of interest" description="Disordered" evidence="1">
    <location>
        <begin position="356"/>
        <end position="466"/>
    </location>
</feature>
<evidence type="ECO:0000313" key="4">
    <source>
        <dbReference type="Proteomes" id="UP000192257"/>
    </source>
</evidence>
<name>A0A1X0NDU2_9TRYP</name>
<evidence type="ECO:0000256" key="2">
    <source>
        <dbReference type="SAM" id="SignalP"/>
    </source>
</evidence>
<comment type="caution">
    <text evidence="3">The sequence shown here is derived from an EMBL/GenBank/DDBJ whole genome shotgun (WGS) entry which is preliminary data.</text>
</comment>
<protein>
    <recommendedName>
        <fullName evidence="5">Transglutaminase</fullName>
    </recommendedName>
</protein>
<reference evidence="3 4" key="1">
    <citation type="submission" date="2017-03" db="EMBL/GenBank/DDBJ databases">
        <title>An alternative strategy for trypanosome survival in the mammalian bloodstream revealed through genome and transcriptome analysis of the ubiquitous bovine parasite Trypanosoma (Megatrypanum) theileri.</title>
        <authorList>
            <person name="Kelly S."/>
            <person name="Ivens A."/>
            <person name="Mott A."/>
            <person name="O'Neill E."/>
            <person name="Emms D."/>
            <person name="Macleod O."/>
            <person name="Voorheis P."/>
            <person name="Matthews J."/>
            <person name="Matthews K."/>
            <person name="Carrington M."/>
        </authorList>
    </citation>
    <scope>NUCLEOTIDE SEQUENCE [LARGE SCALE GENOMIC DNA]</scope>
    <source>
        <strain evidence="3">Edinburgh</strain>
    </source>
</reference>
<dbReference type="Proteomes" id="UP000192257">
    <property type="component" value="Unassembled WGS sequence"/>
</dbReference>
<sequence>MTTMFIQLRRVVYLLVLLQSCICVVYAQVFRESKNEMKHLGGEEAVVDRAKAAETFLAIPNYTDEELETDGVLGVSGNSEMLRAVRYALRDVRGAEAHFNNGMACRAEWEKVLASNKKAVEDAREATRSIGALVAKIEEKRNRSVKEKIVLKDIGTLEFKKLVEDIRNVLKENKDKTPNGEMVFKVARADQAERVCKTIRIEIDRVMGILKQRMEEVTFDKGEYEKSDKAKEVRKAAEKVRETLQNVTHLIGNTTVRDNFLMGEAKAQLRLWEKAYTELAILGKMELTREGVDTPTEIEKEIDGVLLELKKDIEEPKKVFSDLASKTNETTVASMNEIDRNVKEGVEVEIKAETTRMKEEKERVLEERRRKEEEARRIAEKARRDEEERKRIAEERRAKEEAKRAAERLRVAEEEERMAAEKVKEDEARKAAEKVKEDEAKLASEEARKRAEAAKKKEDSSSSPSLVHGPLLLLLLCVLGCTLVC</sequence>
<evidence type="ECO:0000256" key="1">
    <source>
        <dbReference type="SAM" id="MobiDB-lite"/>
    </source>
</evidence>
<keyword evidence="4" id="KW-1185">Reference proteome</keyword>